<dbReference type="Pfam" id="PF09648">
    <property type="entry name" value="YycI"/>
    <property type="match status" value="1"/>
</dbReference>
<dbReference type="InterPro" id="IPR018604">
    <property type="entry name" value="YycI-like"/>
</dbReference>
<dbReference type="GO" id="GO:0016020">
    <property type="term" value="C:membrane"/>
    <property type="evidence" value="ECO:0007669"/>
    <property type="project" value="InterPro"/>
</dbReference>
<evidence type="ECO:0000259" key="2">
    <source>
        <dbReference type="Pfam" id="PF09648"/>
    </source>
</evidence>
<accession>A0AAC9RTY9</accession>
<keyword evidence="1" id="KW-1133">Transmembrane helix</keyword>
<organism evidence="4 6">
    <name type="scientific">Clostridium formicaceticum</name>
    <dbReference type="NCBI Taxonomy" id="1497"/>
    <lineage>
        <taxon>Bacteria</taxon>
        <taxon>Bacillati</taxon>
        <taxon>Bacillota</taxon>
        <taxon>Clostridia</taxon>
        <taxon>Eubacteriales</taxon>
        <taxon>Clostridiaceae</taxon>
        <taxon>Clostridium</taxon>
    </lineage>
</organism>
<protein>
    <submittedName>
        <fullName evidence="4">YycH protein</fullName>
    </submittedName>
</protein>
<dbReference type="EMBL" id="CP020559">
    <property type="protein sequence ID" value="ARE89780.1"/>
    <property type="molecule type" value="Genomic_DNA"/>
</dbReference>
<gene>
    <name evidence="3" type="ORF">BJL90_05095</name>
    <name evidence="4" type="ORF">CLFO_42610</name>
</gene>
<dbReference type="EMBL" id="CP017603">
    <property type="protein sequence ID" value="AOY75331.1"/>
    <property type="molecule type" value="Genomic_DNA"/>
</dbReference>
<feature type="transmembrane region" description="Helical" evidence="1">
    <location>
        <begin position="6"/>
        <end position="25"/>
    </location>
</feature>
<evidence type="ECO:0000313" key="6">
    <source>
        <dbReference type="Proteomes" id="UP000192478"/>
    </source>
</evidence>
<dbReference type="AlphaFoldDB" id="A0AAC9RTY9"/>
<reference evidence="3 5" key="1">
    <citation type="submission" date="2016-10" db="EMBL/GenBank/DDBJ databases">
        <title>Complete Genome Sequence of Acetogen Clostridium formicoaceticum ATCC 27076.</title>
        <authorList>
            <person name="Bao T."/>
            <person name="Cheng C."/>
            <person name="Zhao J."/>
            <person name="Yang S.-T."/>
            <person name="Wang J."/>
            <person name="Wang M."/>
        </authorList>
    </citation>
    <scope>NUCLEOTIDE SEQUENCE [LARGE SCALE GENOMIC DNA]</scope>
    <source>
        <strain evidence="3 5">ATCC 27076</strain>
    </source>
</reference>
<dbReference type="Proteomes" id="UP000177894">
    <property type="component" value="Chromosome"/>
</dbReference>
<keyword evidence="1" id="KW-0472">Membrane</keyword>
<evidence type="ECO:0000313" key="4">
    <source>
        <dbReference type="EMBL" id="ARE89780.1"/>
    </source>
</evidence>
<keyword evidence="5" id="KW-1185">Reference proteome</keyword>
<sequence length="291" mass="33961">MDWSKAKNALIVAFILTNIFLVYHIQKDMFNKGDLQIISDTYIKNAESYLVDNGLKLAIEIPREIISLPVLMVKYKVFDPYELAKNFLGENFEVLEENIYRAGNKQLQIISNKKFIYKNVVEEENYALAEEAAIDISNQFLQQHNFLQHGLVLKQIYFGVVEDFGEMPLYKLVYHQTYKNRFLGESYIHVYVRHKEVVGIEAMLLEQENVYGQKKRVIPATEALLRKMNEILQDNVYDKNITVKEMEIGYYFNPADFNFATWDTIISGTAFPAWKIVLDNGKTYYVDALKD</sequence>
<evidence type="ECO:0000313" key="5">
    <source>
        <dbReference type="Proteomes" id="UP000177894"/>
    </source>
</evidence>
<evidence type="ECO:0000313" key="3">
    <source>
        <dbReference type="EMBL" id="AOY75331.1"/>
    </source>
</evidence>
<keyword evidence="1" id="KW-0812">Transmembrane</keyword>
<dbReference type="RefSeq" id="WP_070964894.1">
    <property type="nucleotide sequence ID" value="NZ_CP017603.1"/>
</dbReference>
<dbReference type="Proteomes" id="UP000192478">
    <property type="component" value="Chromosome"/>
</dbReference>
<dbReference type="KEGG" id="cfm:BJL90_05095"/>
<name>A0AAC9RTY9_9CLOT</name>
<feature type="domain" description="Regulatory protein YycH-like" evidence="2">
    <location>
        <begin position="38"/>
        <end position="288"/>
    </location>
</feature>
<reference evidence="4 6" key="2">
    <citation type="submission" date="2017-03" db="EMBL/GenBank/DDBJ databases">
        <title>Complete sequence of Clostridium formicaceticum DSM 92.</title>
        <authorList>
            <person name="Poehlein A."/>
            <person name="Karl M."/>
            <person name="Bengelsdorf F.R."/>
            <person name="Duerre P."/>
            <person name="Daniel R."/>
        </authorList>
    </citation>
    <scope>NUCLEOTIDE SEQUENCE [LARGE SCALE GENOMIC DNA]</scope>
    <source>
        <strain evidence="4 6">DSM 92</strain>
    </source>
</reference>
<evidence type="ECO:0000256" key="1">
    <source>
        <dbReference type="SAM" id="Phobius"/>
    </source>
</evidence>
<proteinExistence type="predicted"/>